<evidence type="ECO:0000256" key="1">
    <source>
        <dbReference type="SAM" id="MobiDB-lite"/>
    </source>
</evidence>
<comment type="caution">
    <text evidence="3">The sequence shown here is derived from an EMBL/GenBank/DDBJ whole genome shotgun (WGS) entry which is preliminary data.</text>
</comment>
<organism evidence="3 4">
    <name type="scientific">Paracoccus albicereus</name>
    <dbReference type="NCBI Taxonomy" id="2922394"/>
    <lineage>
        <taxon>Bacteria</taxon>
        <taxon>Pseudomonadati</taxon>
        <taxon>Pseudomonadota</taxon>
        <taxon>Alphaproteobacteria</taxon>
        <taxon>Rhodobacterales</taxon>
        <taxon>Paracoccaceae</taxon>
        <taxon>Paracoccus</taxon>
    </lineage>
</organism>
<keyword evidence="4" id="KW-1185">Reference proteome</keyword>
<feature type="domain" description="DUF5681" evidence="2">
    <location>
        <begin position="29"/>
        <end position="111"/>
    </location>
</feature>
<gene>
    <name evidence="3" type="ORF">MLD63_06660</name>
</gene>
<feature type="region of interest" description="Disordered" evidence="1">
    <location>
        <begin position="1"/>
        <end position="54"/>
    </location>
</feature>
<accession>A0ABT1MPI8</accession>
<name>A0ABT1MPI8_9RHOB</name>
<reference evidence="3 4" key="1">
    <citation type="submission" date="2022-03" db="EMBL/GenBank/DDBJ databases">
        <authorList>
            <person name="He Y."/>
        </authorList>
    </citation>
    <scope>NUCLEOTIDE SEQUENCE [LARGE SCALE GENOMIC DNA]</scope>
    <source>
        <strain evidence="3 4">TK19116</strain>
    </source>
</reference>
<dbReference type="RefSeq" id="WP_255329099.1">
    <property type="nucleotide sequence ID" value="NZ_JAKZEU010000002.1"/>
</dbReference>
<feature type="compositionally biased region" description="Basic residues" evidence="1">
    <location>
        <begin position="42"/>
        <end position="52"/>
    </location>
</feature>
<dbReference type="EMBL" id="JAKZEU010000002">
    <property type="protein sequence ID" value="MCQ0970106.1"/>
    <property type="molecule type" value="Genomic_DNA"/>
</dbReference>
<dbReference type="InterPro" id="IPR043736">
    <property type="entry name" value="DUF5681"/>
</dbReference>
<evidence type="ECO:0000313" key="4">
    <source>
        <dbReference type="Proteomes" id="UP001203945"/>
    </source>
</evidence>
<evidence type="ECO:0000313" key="3">
    <source>
        <dbReference type="EMBL" id="MCQ0970106.1"/>
    </source>
</evidence>
<sequence length="257" mass="29174">MSADRRKTLGALPPRETGYEVGYAKPPEATRFQKGQSGNPRGRPKGAKNRRPALHEERLKGIILDEAYRGIEIREGDRSLTVPMAKAVMRAIAHNAVKGKHFSQRLFAQLVGEVETANFMLNKEWFASAVGYKDEWDHELARRKLHGITDLPDPIPHPDHVLLDMTTGTARIAGPATREEKAQYERWADIWVEYQTDIPIMEDWLKHRRGDTRNELSKTIAILRKTEAILDKVLPPDMKDVALAKAQREDEDERGVG</sequence>
<proteinExistence type="predicted"/>
<dbReference type="Pfam" id="PF18932">
    <property type="entry name" value="DUF5681"/>
    <property type="match status" value="1"/>
</dbReference>
<evidence type="ECO:0000259" key="2">
    <source>
        <dbReference type="Pfam" id="PF18932"/>
    </source>
</evidence>
<dbReference type="Proteomes" id="UP001203945">
    <property type="component" value="Unassembled WGS sequence"/>
</dbReference>
<protein>
    <submittedName>
        <fullName evidence="3">DUF5681 domain-containing protein</fullName>
    </submittedName>
</protein>